<dbReference type="Gene3D" id="3.40.50.300">
    <property type="entry name" value="P-loop containing nucleotide triphosphate hydrolases"/>
    <property type="match status" value="1"/>
</dbReference>
<name>A0ABT7BMS9_9CYAN</name>
<dbReference type="Pfam" id="PF12770">
    <property type="entry name" value="CHAT"/>
    <property type="match status" value="1"/>
</dbReference>
<keyword evidence="8" id="KW-1185">Reference proteome</keyword>
<dbReference type="InterPro" id="IPR016024">
    <property type="entry name" value="ARM-type_fold"/>
</dbReference>
<protein>
    <submittedName>
        <fullName evidence="7">CHAT domain-containing protein</fullName>
    </submittedName>
</protein>
<evidence type="ECO:0000259" key="3">
    <source>
        <dbReference type="Pfam" id="PF05729"/>
    </source>
</evidence>
<dbReference type="SUPFAM" id="SSF48371">
    <property type="entry name" value="ARM repeat"/>
    <property type="match status" value="1"/>
</dbReference>
<sequence>MLQKTIDLIIHGSPSEGLHLSVQIRDPNQNQNQTLVKTTGKLPPNTKLREDYERWNKSYLDLGHVTRRRRTRKIDGVRADANRNIQELSQLCRQNSEQFKKTLNQWFQSPECMKLREYWRKPLLDEEEINIFIHTSDPELLKLPWYELDLIDDYPNAQVVFTSDHSSAPDINLDRLPSKDRVKLLAIFGNDENLDLTQDREFLESIPSLEPTILDKPSRQELSTYLYDNSYDILFFAGHSESQENDGRIYINDQYYLTIDDVRHALRNALERGLQIAIFNSCDGLGLAQKLQDLHIPQVVVMREPVPDQVAQEFLKRFLSSFSDHKSFYFSVREARQRLQGWESDFPNASWLPVIFQNSTTEALSWLELRGLPGGMDWRKVSEEKINPQLDCTSSTCNSNRDISGCERIYVPLTLISDRDPISQDSLSPARLDPFDTSDRELLEGYRRSNDDFFAEELGSEKSPKRIALIGETGIGKKAILQEMAEWILKHQLNAYPIWISLADLQDRRWDTLEEFLEEKWLPDALGEGKETLKNLKKLFQSGRVFLFLEGLDEMPILQSKESPLSILADQLTDWIAPAHVILTCRSNLWENHPNILEDFEVYRVAGLTHPDQINAFVNKWFEYCQNRSSGQDLASSLQFQLKTPRKEKFRTILKNPLCLKIFCELWQQNQGKLPDTKTALYRKFTNGFYDRISLSDPSEPNEIHSALGALAVEALQGKSYQFQLGQMESYKTRKPELFEQAIEVGFLSLVEKTDRDNSQWSYRFLHPNLQEYVAALAIEDWRFFFNPSERIYRIFDNHWKEVILLWLGREDIDSAQKEQFLDALVQFLAEIKPYSYRAYFLATSGLAEFPEYPQAETLVRGLVKWCFGEQLEGGEIKRFPATLELRANAALQESDRPLVLRILTEQLHTYSNDTTLSRVAYTLGKLAPEESEDKEKSLEVLQKLLRKSEEDEQRLAIASSLAELDPDNTLALDTLQNRLEPPSSDGGDRKFHGLAGDHLAQIDPDNDQAFETLLELAKSPEEEMRLSALENLKVIFEEKYARQIVDLLSDKTDKNSDLNRVYNELLWLCADRLNYVDFYQALHHSPLPRVAQPCDDTSLKTLPSPKNTYLLWINAASLQGETDREAIAQALCDKMYTKALPDRSIPTATTDLELGLEIFRAKQQLQKQNLAIIFDQCNPTQELLDCCREIAAPDLGVHIAWITERPLESPLYQFLPQNPNLKRSIREWIQQLNDASGVNSITDLDFNS</sequence>
<reference evidence="7 8" key="1">
    <citation type="submission" date="2023-01" db="EMBL/GenBank/DDBJ databases">
        <title>Novel diversity within Roseofilum (Cyanobacteria; Desertifilaceae) from marine benthic mats with descriptions of four novel species.</title>
        <authorList>
            <person name="Wang Y."/>
            <person name="Berthold D.E."/>
            <person name="Hu J."/>
            <person name="Lefler F.W."/>
            <person name="Laughinghouse H.D. IV."/>
        </authorList>
    </citation>
    <scope>NUCLEOTIDE SEQUENCE [LARGE SCALE GENOMIC DNA]</scope>
    <source>
        <strain evidence="7 8">BLCC-M91</strain>
    </source>
</reference>
<dbReference type="SUPFAM" id="SSF52540">
    <property type="entry name" value="P-loop containing nucleoside triphosphate hydrolases"/>
    <property type="match status" value="1"/>
</dbReference>
<gene>
    <name evidence="7" type="ORF">PJF56_16655</name>
</gene>
<dbReference type="InterPro" id="IPR054611">
    <property type="entry name" value="NCAB"/>
</dbReference>
<feature type="domain" description="NACHT C-terminal Alpha/Beta" evidence="5">
    <location>
        <begin position="1107"/>
        <end position="1232"/>
    </location>
</feature>
<evidence type="ECO:0000259" key="6">
    <source>
        <dbReference type="Pfam" id="PF22730"/>
    </source>
</evidence>
<evidence type="ECO:0000259" key="5">
    <source>
        <dbReference type="Pfam" id="PF22724"/>
    </source>
</evidence>
<dbReference type="PANTHER" id="PTHR46844">
    <property type="entry name" value="SLR5058 PROTEIN"/>
    <property type="match status" value="1"/>
</dbReference>
<dbReference type="InterPro" id="IPR027417">
    <property type="entry name" value="P-loop_NTPase"/>
</dbReference>
<dbReference type="InterPro" id="IPR054570">
    <property type="entry name" value="NCC-H_dom"/>
</dbReference>
<keyword evidence="1" id="KW-0042">Antenna complex</keyword>
<feature type="domain" description="NACHT" evidence="3">
    <location>
        <begin position="466"/>
        <end position="623"/>
    </location>
</feature>
<proteinExistence type="predicted"/>
<evidence type="ECO:0000313" key="8">
    <source>
        <dbReference type="Proteomes" id="UP001231370"/>
    </source>
</evidence>
<dbReference type="RefSeq" id="WP_283763796.1">
    <property type="nucleotide sequence ID" value="NZ_JAQPOK010000125.1"/>
</dbReference>
<evidence type="ECO:0000256" key="2">
    <source>
        <dbReference type="ARBA" id="ARBA00022738"/>
    </source>
</evidence>
<feature type="domain" description="NACHT C-terminal Cysteine and Histidine-containing" evidence="6">
    <location>
        <begin position="1063"/>
        <end position="1084"/>
    </location>
</feature>
<dbReference type="Pfam" id="PF22724">
    <property type="entry name" value="NCAB1"/>
    <property type="match status" value="1"/>
</dbReference>
<evidence type="ECO:0000259" key="4">
    <source>
        <dbReference type="Pfam" id="PF12770"/>
    </source>
</evidence>
<organism evidence="7 8">
    <name type="scientific">Roseofilum halophilum BLCC-M91</name>
    <dbReference type="NCBI Taxonomy" id="3022259"/>
    <lineage>
        <taxon>Bacteria</taxon>
        <taxon>Bacillati</taxon>
        <taxon>Cyanobacteriota</taxon>
        <taxon>Cyanophyceae</taxon>
        <taxon>Desertifilales</taxon>
        <taxon>Desertifilaceae</taxon>
        <taxon>Roseofilum</taxon>
        <taxon>Roseofilum halophilum</taxon>
    </lineage>
</organism>
<feature type="domain" description="CHAT" evidence="4">
    <location>
        <begin position="207"/>
        <end position="341"/>
    </location>
</feature>
<dbReference type="Pfam" id="PF05729">
    <property type="entry name" value="NACHT"/>
    <property type="match status" value="1"/>
</dbReference>
<dbReference type="PANTHER" id="PTHR46844:SF1">
    <property type="entry name" value="SLR5058 PROTEIN"/>
    <property type="match status" value="1"/>
</dbReference>
<dbReference type="InterPro" id="IPR011989">
    <property type="entry name" value="ARM-like"/>
</dbReference>
<comment type="caution">
    <text evidence="7">The sequence shown here is derived from an EMBL/GenBank/DDBJ whole genome shotgun (WGS) entry which is preliminary data.</text>
</comment>
<dbReference type="Pfam" id="PF22730">
    <property type="entry name" value="NCC-H"/>
    <property type="match status" value="1"/>
</dbReference>
<dbReference type="InterPro" id="IPR024983">
    <property type="entry name" value="CHAT_dom"/>
</dbReference>
<dbReference type="InterPro" id="IPR007111">
    <property type="entry name" value="NACHT_NTPase"/>
</dbReference>
<keyword evidence="2" id="KW-0605">Phycobilisome</keyword>
<evidence type="ECO:0000313" key="7">
    <source>
        <dbReference type="EMBL" id="MDJ1180494.1"/>
    </source>
</evidence>
<accession>A0ABT7BMS9</accession>
<dbReference type="EMBL" id="JAQPOK010000125">
    <property type="protein sequence ID" value="MDJ1180494.1"/>
    <property type="molecule type" value="Genomic_DNA"/>
</dbReference>
<dbReference type="Gene3D" id="1.25.10.10">
    <property type="entry name" value="Leucine-rich Repeat Variant"/>
    <property type="match status" value="1"/>
</dbReference>
<dbReference type="Proteomes" id="UP001231370">
    <property type="component" value="Unassembled WGS sequence"/>
</dbReference>
<evidence type="ECO:0000256" key="1">
    <source>
        <dbReference type="ARBA" id="ARBA00022549"/>
    </source>
</evidence>